<dbReference type="GO" id="GO:0030572">
    <property type="term" value="F:phosphatidyltransferase activity"/>
    <property type="evidence" value="ECO:0007669"/>
    <property type="project" value="UniProtKB-ARBA"/>
</dbReference>
<dbReference type="SMART" id="SM00155">
    <property type="entry name" value="PLDc"/>
    <property type="match status" value="2"/>
</dbReference>
<name>A0A1F6MS23_9BACT</name>
<proteinExistence type="predicted"/>
<dbReference type="PROSITE" id="PS50035">
    <property type="entry name" value="PLD"/>
    <property type="match status" value="2"/>
</dbReference>
<evidence type="ECO:0000313" key="2">
    <source>
        <dbReference type="EMBL" id="OGH74464.1"/>
    </source>
</evidence>
<feature type="domain" description="PLD phosphodiesterase" evidence="1">
    <location>
        <begin position="272"/>
        <end position="299"/>
    </location>
</feature>
<dbReference type="CDD" id="cd09110">
    <property type="entry name" value="PLDc_CLS_1"/>
    <property type="match status" value="1"/>
</dbReference>
<dbReference type="SUPFAM" id="SSF56024">
    <property type="entry name" value="Phospholipase D/nuclease"/>
    <property type="match status" value="2"/>
</dbReference>
<dbReference type="InterPro" id="IPR025202">
    <property type="entry name" value="PLD-like_dom"/>
</dbReference>
<dbReference type="AlphaFoldDB" id="A0A1F6MS23"/>
<gene>
    <name evidence="2" type="ORF">A3G00_00200</name>
</gene>
<dbReference type="PANTHER" id="PTHR21248:SF22">
    <property type="entry name" value="PHOSPHOLIPASE D"/>
    <property type="match status" value="1"/>
</dbReference>
<dbReference type="Proteomes" id="UP000178347">
    <property type="component" value="Unassembled WGS sequence"/>
</dbReference>
<reference evidence="2 3" key="1">
    <citation type="journal article" date="2016" name="Nat. Commun.">
        <title>Thousands of microbial genomes shed light on interconnected biogeochemical processes in an aquifer system.</title>
        <authorList>
            <person name="Anantharaman K."/>
            <person name="Brown C.T."/>
            <person name="Hug L.A."/>
            <person name="Sharon I."/>
            <person name="Castelle C.J."/>
            <person name="Probst A.J."/>
            <person name="Thomas B.C."/>
            <person name="Singh A."/>
            <person name="Wilkins M.J."/>
            <person name="Karaoz U."/>
            <person name="Brodie E.L."/>
            <person name="Williams K.H."/>
            <person name="Hubbard S.S."/>
            <person name="Banfield J.F."/>
        </authorList>
    </citation>
    <scope>NUCLEOTIDE SEQUENCE [LARGE SCALE GENOMIC DNA]</scope>
</reference>
<organism evidence="2 3">
    <name type="scientific">Candidatus Magasanikbacteria bacterium RIFCSPLOWO2_12_FULL_43_12</name>
    <dbReference type="NCBI Taxonomy" id="1798692"/>
    <lineage>
        <taxon>Bacteria</taxon>
        <taxon>Candidatus Magasanikiibacteriota</taxon>
    </lineage>
</organism>
<protein>
    <recommendedName>
        <fullName evidence="1">PLD phosphodiesterase domain-containing protein</fullName>
    </recommendedName>
</protein>
<evidence type="ECO:0000313" key="3">
    <source>
        <dbReference type="Proteomes" id="UP000178347"/>
    </source>
</evidence>
<dbReference type="Gene3D" id="3.30.870.10">
    <property type="entry name" value="Endonuclease Chain A"/>
    <property type="match status" value="2"/>
</dbReference>
<dbReference type="STRING" id="1798692.A3G00_00200"/>
<dbReference type="GO" id="GO:0032049">
    <property type="term" value="P:cardiolipin biosynthetic process"/>
    <property type="evidence" value="ECO:0007669"/>
    <property type="project" value="UniProtKB-ARBA"/>
</dbReference>
<dbReference type="EMBL" id="MFQN01000014">
    <property type="protein sequence ID" value="OGH74464.1"/>
    <property type="molecule type" value="Genomic_DNA"/>
</dbReference>
<dbReference type="Pfam" id="PF13091">
    <property type="entry name" value="PLDc_2"/>
    <property type="match status" value="2"/>
</dbReference>
<accession>A0A1F6MS23</accession>
<feature type="domain" description="PLD phosphodiesterase" evidence="1">
    <location>
        <begin position="104"/>
        <end position="131"/>
    </location>
</feature>
<comment type="caution">
    <text evidence="2">The sequence shown here is derived from an EMBL/GenBank/DDBJ whole genome shotgun (WGS) entry which is preliminary data.</text>
</comment>
<dbReference type="CDD" id="cd09112">
    <property type="entry name" value="PLDc_CLS_2"/>
    <property type="match status" value="1"/>
</dbReference>
<dbReference type="PANTHER" id="PTHR21248">
    <property type="entry name" value="CARDIOLIPIN SYNTHASE"/>
    <property type="match status" value="1"/>
</dbReference>
<evidence type="ECO:0000259" key="1">
    <source>
        <dbReference type="PROSITE" id="PS50035"/>
    </source>
</evidence>
<sequence length="363" mass="42918">MSQSNYKIYSTSKDAWDAMYQAISSAKKSIYWELYIFLDDEAGNPFFDLLEQKAKENIDVKIVVDSWGSFWLSNRRVKHLRESGVDLRFFHERKKRYRGWWKRLWSRTHRKILVVDELIGFIGGVNVGSEMRDWLDIHVRLEGNVVHSLLRAFAKSYIICGGEKKKVRQFLKHKLLLLPGNDELILDEPHERHSSARSKYTDALSQARERVIFFSPYYFPDKKFLLALWQARKRGIRVDLLIPFRTDVKIMTLVAYTWFSILKKAGVKVHLSEQMLHGKGVIVDDDWAMVGSSNLEQTSFYNNYEANLQIEDKTTIKSLKDIVEGWMVKSKHLHDNPSIERSRWQRFQQWLAVKLYELWHGEK</sequence>
<dbReference type="InterPro" id="IPR001736">
    <property type="entry name" value="PLipase_D/transphosphatidylase"/>
</dbReference>